<dbReference type="InterPro" id="IPR032675">
    <property type="entry name" value="LRR_dom_sf"/>
</dbReference>
<proteinExistence type="inferred from homology"/>
<dbReference type="GO" id="GO:0030027">
    <property type="term" value="C:lamellipodium"/>
    <property type="evidence" value="ECO:0007669"/>
    <property type="project" value="TreeGrafter"/>
</dbReference>
<feature type="compositionally biased region" description="Basic residues" evidence="9">
    <location>
        <begin position="790"/>
        <end position="799"/>
    </location>
</feature>
<evidence type="ECO:0000313" key="13">
    <source>
        <dbReference type="Proteomes" id="UP000762676"/>
    </source>
</evidence>
<dbReference type="GO" id="GO:0005737">
    <property type="term" value="C:cytoplasm"/>
    <property type="evidence" value="ECO:0007669"/>
    <property type="project" value="UniProtKB-SubCell"/>
</dbReference>
<keyword evidence="4" id="KW-1003">Cell membrane</keyword>
<feature type="compositionally biased region" description="Low complexity" evidence="9">
    <location>
        <begin position="1053"/>
        <end position="1062"/>
    </location>
</feature>
<feature type="domain" description="CARMIL pleckstrin homology" evidence="11">
    <location>
        <begin position="27"/>
        <end position="122"/>
    </location>
</feature>
<gene>
    <name evidence="12" type="ORF">ElyMa_001637900</name>
</gene>
<keyword evidence="7" id="KW-0677">Repeat</keyword>
<keyword evidence="13" id="KW-1185">Reference proteome</keyword>
<evidence type="ECO:0000256" key="4">
    <source>
        <dbReference type="ARBA" id="ARBA00022475"/>
    </source>
</evidence>
<dbReference type="InterPro" id="IPR041245">
    <property type="entry name" value="CARMIL_PH"/>
</dbReference>
<comment type="subcellular location">
    <subcellularLocation>
        <location evidence="1">Cell membrane</location>
    </subcellularLocation>
    <subcellularLocation>
        <location evidence="2">Cytoplasm</location>
    </subcellularLocation>
</comment>
<feature type="compositionally biased region" description="Basic residues" evidence="9">
    <location>
        <begin position="863"/>
        <end position="875"/>
    </location>
</feature>
<dbReference type="GO" id="GO:0005886">
    <property type="term" value="C:plasma membrane"/>
    <property type="evidence" value="ECO:0007669"/>
    <property type="project" value="UniProtKB-SubCell"/>
</dbReference>
<evidence type="ECO:0000256" key="5">
    <source>
        <dbReference type="ARBA" id="ARBA00022490"/>
    </source>
</evidence>
<name>A0AAV4JNQ0_9GAST</name>
<evidence type="ECO:0000259" key="11">
    <source>
        <dbReference type="Pfam" id="PF17888"/>
    </source>
</evidence>
<evidence type="ECO:0000256" key="1">
    <source>
        <dbReference type="ARBA" id="ARBA00004236"/>
    </source>
</evidence>
<dbReference type="Pfam" id="PF16000">
    <property type="entry name" value="CARMIL_C"/>
    <property type="match status" value="1"/>
</dbReference>
<evidence type="ECO:0000256" key="8">
    <source>
        <dbReference type="ARBA" id="ARBA00023136"/>
    </source>
</evidence>
<accession>A0AAV4JNQ0</accession>
<evidence type="ECO:0000256" key="9">
    <source>
        <dbReference type="SAM" id="MobiDB-lite"/>
    </source>
</evidence>
<keyword evidence="5" id="KW-0963">Cytoplasm</keyword>
<keyword evidence="8" id="KW-0472">Membrane</keyword>
<feature type="compositionally biased region" description="Low complexity" evidence="9">
    <location>
        <begin position="829"/>
        <end position="839"/>
    </location>
</feature>
<sequence length="1198" mass="131756">MSTRSASKIPRDVQDGIRDVMDKRVKVSLKLLVKMETKGDKTENKVLAFSPCRVFVLNARVPSKLEHSFHFLDIQSIESKKPHQLALTVDGKTFTFLALETDTEEMDHIITHIGISLKQIFPSFPLERLIAKVDVQPSERLKVMHDLIRTLDSKTPGPCGGYTTMYQCMCDYHGMPLREEVEWDVDTIYLSLDSREFRLQDFDHLLARDLVPIIGALEHNAWFKALDASNVKLLLYNCLAQPNAITYLDVSSTDCALDTLCDPLLRGCPSLTTLRASGTTFTHKRSRDVQVPLSWKQFFSSSCCLELVDLSSCRLPPEALKELLLGITANRNVKGVYVDVSSNELGPTGATVIAPCISVLSGVRGLDISNNGFDVELKTLLPELAKNHKIKQLALGRNFASIKQKFRADVMSALTVLLQEENSGLESLSLADSKLKEETAYIINALGSNETLVEIDLSGNSIGDLGARMLAKALMINNKLQQVVWDKNNISAQGFEDVAEALQKNLALKKMPYPVNDAAAALRMYPERTEIALQKIEACLQRNHSPRRFAPDQAYRLQQGFLISSTQQMVDRLVVKVEDIVNALRKTSSAEAHAQEVESALKLVADANNSRQLLPSLQEIALKSQAAGNPVDTQLQVMADSLTKAIQQQLETTTEEMLSCTSNHCPAIMADDTFHKTILEGCQNKSALPKDFITGVLETASTDIYNTTSEMNLAVAALISDNVTDGVIDSLSARHKSLTTHLNIRKSGLFKEDEREEAVMERLSLPVEKCFLPSMEFSIFGNSPKLANKRKSVLNRKTRPQSTMGEDSIHNIPRAPGAENHVVSKMKQSSAASSRSGSSEQLVELPDLPTLETTSRPLEHVTKARPKRAKAHRPTRPVINTGITEMEDGVDNILDSPAPVPPTSPSPKAPDRKEHKTKKEESPSGSKSKQEEASSGKPDNKRWMPSFMKKKEDKPKKEEDKLKKEAKEPKKSSSFSLFRKRGSEDRKRPSLSSDESPAASQNEAKNEADTSNSSSTHAVEGKKPVNTAIDVIKETPEAGPEVAITVTSEDDAAAATTSSNKSPRPVAPRRMIPPERPAVLPSKIRMSGADKSPETHKATEGEETASTDDQKEGAGMEEAKDSTSSPHQEKGQNGEEGEIGEQRRLPPGLAKMPGLGALGGKNLLHEIELKQKKRFSPKPVSPGEVSVATIRREMCVSF</sequence>
<dbReference type="AlphaFoldDB" id="A0AAV4JNQ0"/>
<feature type="compositionally biased region" description="Basic and acidic residues" evidence="9">
    <location>
        <begin position="1091"/>
        <end position="1100"/>
    </location>
</feature>
<feature type="region of interest" description="Disordered" evidence="9">
    <location>
        <begin position="790"/>
        <end position="1158"/>
    </location>
</feature>
<dbReference type="Gene3D" id="6.10.140.1850">
    <property type="match status" value="1"/>
</dbReference>
<evidence type="ECO:0000256" key="7">
    <source>
        <dbReference type="ARBA" id="ARBA00022737"/>
    </source>
</evidence>
<feature type="compositionally biased region" description="Pro residues" evidence="9">
    <location>
        <begin position="898"/>
        <end position="908"/>
    </location>
</feature>
<dbReference type="Proteomes" id="UP000762676">
    <property type="component" value="Unassembled WGS sequence"/>
</dbReference>
<feature type="compositionally biased region" description="Polar residues" evidence="9">
    <location>
        <begin position="990"/>
        <end position="1017"/>
    </location>
</feature>
<feature type="compositionally biased region" description="Basic and acidic residues" evidence="9">
    <location>
        <begin position="1108"/>
        <end position="1133"/>
    </location>
</feature>
<dbReference type="EMBL" id="BMAT01003312">
    <property type="protein sequence ID" value="GFS23360.1"/>
    <property type="molecule type" value="Genomic_DNA"/>
</dbReference>
<feature type="domain" description="CARMIL C-terminal" evidence="10">
    <location>
        <begin position="662"/>
        <end position="883"/>
    </location>
</feature>
<dbReference type="InterPro" id="IPR031943">
    <property type="entry name" value="CARMIL_C"/>
</dbReference>
<reference evidence="12 13" key="1">
    <citation type="journal article" date="2021" name="Elife">
        <title>Chloroplast acquisition without the gene transfer in kleptoplastic sea slugs, Plakobranchus ocellatus.</title>
        <authorList>
            <person name="Maeda T."/>
            <person name="Takahashi S."/>
            <person name="Yoshida T."/>
            <person name="Shimamura S."/>
            <person name="Takaki Y."/>
            <person name="Nagai Y."/>
            <person name="Toyoda A."/>
            <person name="Suzuki Y."/>
            <person name="Arimoto A."/>
            <person name="Ishii H."/>
            <person name="Satoh N."/>
            <person name="Nishiyama T."/>
            <person name="Hasebe M."/>
            <person name="Maruyama T."/>
            <person name="Minagawa J."/>
            <person name="Obokata J."/>
            <person name="Shigenobu S."/>
        </authorList>
    </citation>
    <scope>NUCLEOTIDE SEQUENCE [LARGE SCALE GENOMIC DNA]</scope>
</reference>
<dbReference type="Gene3D" id="3.80.10.10">
    <property type="entry name" value="Ribonuclease Inhibitor"/>
    <property type="match status" value="2"/>
</dbReference>
<evidence type="ECO:0000256" key="3">
    <source>
        <dbReference type="ARBA" id="ARBA00007298"/>
    </source>
</evidence>
<dbReference type="SUPFAM" id="SSF52047">
    <property type="entry name" value="RNI-like"/>
    <property type="match status" value="1"/>
</dbReference>
<comment type="caution">
    <text evidence="12">The sequence shown here is derived from an EMBL/GenBank/DDBJ whole genome shotgun (WGS) entry which is preliminary data.</text>
</comment>
<organism evidence="12 13">
    <name type="scientific">Elysia marginata</name>
    <dbReference type="NCBI Taxonomy" id="1093978"/>
    <lineage>
        <taxon>Eukaryota</taxon>
        <taxon>Metazoa</taxon>
        <taxon>Spiralia</taxon>
        <taxon>Lophotrochozoa</taxon>
        <taxon>Mollusca</taxon>
        <taxon>Gastropoda</taxon>
        <taxon>Heterobranchia</taxon>
        <taxon>Euthyneura</taxon>
        <taxon>Panpulmonata</taxon>
        <taxon>Sacoglossa</taxon>
        <taxon>Placobranchoidea</taxon>
        <taxon>Plakobranchidae</taxon>
        <taxon>Elysia</taxon>
    </lineage>
</organism>
<keyword evidence="6" id="KW-0433">Leucine-rich repeat</keyword>
<evidence type="ECO:0000259" key="10">
    <source>
        <dbReference type="Pfam" id="PF16000"/>
    </source>
</evidence>
<dbReference type="SMART" id="SM00368">
    <property type="entry name" value="LRR_RI"/>
    <property type="match status" value="4"/>
</dbReference>
<dbReference type="InterPro" id="IPR001611">
    <property type="entry name" value="Leu-rich_rpt"/>
</dbReference>
<feature type="compositionally biased region" description="Basic and acidic residues" evidence="9">
    <location>
        <begin position="909"/>
        <end position="942"/>
    </location>
</feature>
<feature type="compositionally biased region" description="Basic and acidic residues" evidence="9">
    <location>
        <begin position="949"/>
        <end position="971"/>
    </location>
</feature>
<dbReference type="InterPro" id="IPR051279">
    <property type="entry name" value="PP1-Reg/Actin-Interact_Protein"/>
</dbReference>
<evidence type="ECO:0000256" key="6">
    <source>
        <dbReference type="ARBA" id="ARBA00022614"/>
    </source>
</evidence>
<dbReference type="Pfam" id="PF13516">
    <property type="entry name" value="LRR_6"/>
    <property type="match status" value="1"/>
</dbReference>
<dbReference type="GO" id="GO:0034315">
    <property type="term" value="P:regulation of Arp2/3 complex-mediated actin nucleation"/>
    <property type="evidence" value="ECO:0007669"/>
    <property type="project" value="TreeGrafter"/>
</dbReference>
<dbReference type="Pfam" id="PF17888">
    <property type="entry name" value="Carm_PH"/>
    <property type="match status" value="1"/>
</dbReference>
<dbReference type="GO" id="GO:0016477">
    <property type="term" value="P:cell migration"/>
    <property type="evidence" value="ECO:0007669"/>
    <property type="project" value="TreeGrafter"/>
</dbReference>
<comment type="similarity">
    <text evidence="3">Belongs to the CARMIL family.</text>
</comment>
<evidence type="ECO:0000313" key="12">
    <source>
        <dbReference type="EMBL" id="GFS23360.1"/>
    </source>
</evidence>
<evidence type="ECO:0000256" key="2">
    <source>
        <dbReference type="ARBA" id="ARBA00004496"/>
    </source>
</evidence>
<protein>
    <submittedName>
        <fullName evidence="12">Leucine-rich repeat-containing protein 16A</fullName>
    </submittedName>
</protein>
<dbReference type="Gene3D" id="2.30.29.30">
    <property type="entry name" value="Pleckstrin-homology domain (PH domain)/Phosphotyrosine-binding domain (PTB)"/>
    <property type="match status" value="1"/>
</dbReference>
<dbReference type="InterPro" id="IPR011993">
    <property type="entry name" value="PH-like_dom_sf"/>
</dbReference>
<dbReference type="PANTHER" id="PTHR24112">
    <property type="entry name" value="LEUCINE-RICH REPEAT, ISOFORM F-RELATED"/>
    <property type="match status" value="1"/>
</dbReference>
<dbReference type="PANTHER" id="PTHR24112:SF66">
    <property type="entry name" value="LEUCINE-RICH REPEAT, ISOFORM F"/>
    <property type="match status" value="1"/>
</dbReference>